<dbReference type="InterPro" id="IPR029058">
    <property type="entry name" value="AB_hydrolase_fold"/>
</dbReference>
<keyword evidence="1" id="KW-0325">Glycoprotein</keyword>
<dbReference type="InterPro" id="IPR019819">
    <property type="entry name" value="Carboxylesterase_B_CS"/>
</dbReference>
<feature type="non-terminal residue" evidence="3">
    <location>
        <position position="151"/>
    </location>
</feature>
<evidence type="ECO:0000313" key="3">
    <source>
        <dbReference type="EMBL" id="JAB64732.1"/>
    </source>
</evidence>
<dbReference type="PROSITE" id="PS00941">
    <property type="entry name" value="CARBOXYLESTERASE_B_2"/>
    <property type="match status" value="1"/>
</dbReference>
<dbReference type="Gene3D" id="3.40.50.1820">
    <property type="entry name" value="alpha/beta hydrolase"/>
    <property type="match status" value="1"/>
</dbReference>
<dbReference type="SUPFAM" id="SSF53474">
    <property type="entry name" value="alpha/beta-Hydrolases"/>
    <property type="match status" value="1"/>
</dbReference>
<dbReference type="PANTHER" id="PTHR11559">
    <property type="entry name" value="CARBOXYLESTERASE"/>
    <property type="match status" value="1"/>
</dbReference>
<organism evidence="3">
    <name type="scientific">Anoplophora glabripennis</name>
    <name type="common">Asian longhorn beetle</name>
    <name type="synonym">Anoplophora nobilis</name>
    <dbReference type="NCBI Taxonomy" id="217634"/>
    <lineage>
        <taxon>Eukaryota</taxon>
        <taxon>Metazoa</taxon>
        <taxon>Ecdysozoa</taxon>
        <taxon>Arthropoda</taxon>
        <taxon>Hexapoda</taxon>
        <taxon>Insecta</taxon>
        <taxon>Pterygota</taxon>
        <taxon>Neoptera</taxon>
        <taxon>Endopterygota</taxon>
        <taxon>Coleoptera</taxon>
        <taxon>Polyphaga</taxon>
        <taxon>Cucujiformia</taxon>
        <taxon>Chrysomeloidea</taxon>
        <taxon>Cerambycidae</taxon>
        <taxon>Lamiinae</taxon>
        <taxon>Lamiini</taxon>
        <taxon>Anoplophora</taxon>
    </lineage>
</organism>
<evidence type="ECO:0000256" key="1">
    <source>
        <dbReference type="ARBA" id="ARBA00023180"/>
    </source>
</evidence>
<dbReference type="InterPro" id="IPR050309">
    <property type="entry name" value="Type-B_Carboxylest/Lipase"/>
</dbReference>
<proteinExistence type="predicted"/>
<protein>
    <submittedName>
        <fullName evidence="3">Para-nitrobenzyl esterase</fullName>
    </submittedName>
</protein>
<name>V5GSX8_ANOGL</name>
<dbReference type="AlphaFoldDB" id="V5GSX8"/>
<gene>
    <name evidence="3" type="primary">PNBA</name>
</gene>
<reference evidence="3" key="1">
    <citation type="submission" date="2013-07" db="EMBL/GenBank/DDBJ databases">
        <title>Midgut Transcriptome Profiling of Anoplphora glabripennis, a Lignocellulose Degrading, Wood-Boring Cerambycid.</title>
        <authorList>
            <person name="Scully E.D."/>
            <person name="Hoover K."/>
            <person name="Carlson J.E."/>
            <person name="Tien M."/>
            <person name="Geib S.M."/>
        </authorList>
    </citation>
    <scope>NUCLEOTIDE SEQUENCE</scope>
</reference>
<dbReference type="EMBL" id="GALX01003734">
    <property type="protein sequence ID" value="JAB64732.1"/>
    <property type="molecule type" value="Transcribed_RNA"/>
</dbReference>
<evidence type="ECO:0000259" key="2">
    <source>
        <dbReference type="Pfam" id="PF00135"/>
    </source>
</evidence>
<feature type="domain" description="Carboxylesterase type B" evidence="2">
    <location>
        <begin position="3"/>
        <end position="132"/>
    </location>
</feature>
<dbReference type="InterPro" id="IPR002018">
    <property type="entry name" value="CarbesteraseB"/>
</dbReference>
<sequence>MEKINGREAKTFKNTTFFAFQEVPYAAPPLGNLRFKAPAPVENWEGVLETTKNTKICVQGSAGVMQDEDCLYLNVYTPVTPGTEAKLPVLVFIHGGGFIRGSGVYGGYGPEFFMDTGRLVVVTINYRLGPFGNNVLKYRLFPRHMIGRVLR</sequence>
<dbReference type="Pfam" id="PF00135">
    <property type="entry name" value="COesterase"/>
    <property type="match status" value="1"/>
</dbReference>
<accession>V5GSX8</accession>